<dbReference type="RefSeq" id="WP_309727561.1">
    <property type="nucleotide sequence ID" value="NZ_JAVDQA010000002.1"/>
</dbReference>
<proteinExistence type="predicted"/>
<keyword evidence="1" id="KW-0012">Acyltransferase</keyword>
<accession>A0ABU1K5U2</accession>
<dbReference type="EMBL" id="JAVDQA010000002">
    <property type="protein sequence ID" value="MDR6300666.1"/>
    <property type="molecule type" value="Genomic_DNA"/>
</dbReference>
<evidence type="ECO:0000313" key="2">
    <source>
        <dbReference type="Proteomes" id="UP001257659"/>
    </source>
</evidence>
<organism evidence="1 2">
    <name type="scientific">Mesonia maritima</name>
    <dbReference type="NCBI Taxonomy" id="1793873"/>
    <lineage>
        <taxon>Bacteria</taxon>
        <taxon>Pseudomonadati</taxon>
        <taxon>Bacteroidota</taxon>
        <taxon>Flavobacteriia</taxon>
        <taxon>Flavobacteriales</taxon>
        <taxon>Flavobacteriaceae</taxon>
        <taxon>Mesonia</taxon>
    </lineage>
</organism>
<keyword evidence="2" id="KW-1185">Reference proteome</keyword>
<sequence length="358" mass="41765">MKSNEINELYNSIQNINIFESDKWIHDFNFISASIGALLPDLNFDQHIKIAKESAFYQILSSRDERNYDLIRRVKKIDFNLKNRILVTFHYSSYRLLNSLLISWSVPFKLIADDNYIKNQGTSTVESYNKIAEELNVNAYDFEIINAEERTVVFKCLKAIEEGYSLVFYADGNSGTGGMTKNQKNLIKIPFLESEMYVRKGIAVIASLLKVPICTILLNRDINSNSVDIFCDNIEFPKNRKNKKELEDCTIKIFRNLENLLIKEPGQWEGWFYYHNFIEFNNNASINNLSNTSIFNNRWYGIGKLAGVYYILNKKTLKLVPISKEVYLELLYIIKNNKIKKDFPLFKTLKEENVLINI</sequence>
<dbReference type="Proteomes" id="UP001257659">
    <property type="component" value="Unassembled WGS sequence"/>
</dbReference>
<gene>
    <name evidence="1" type="ORF">GGR31_001297</name>
</gene>
<keyword evidence="1" id="KW-0808">Transferase</keyword>
<evidence type="ECO:0000313" key="1">
    <source>
        <dbReference type="EMBL" id="MDR6300666.1"/>
    </source>
</evidence>
<name>A0ABU1K5U2_9FLAO</name>
<dbReference type="GO" id="GO:0016746">
    <property type="term" value="F:acyltransferase activity"/>
    <property type="evidence" value="ECO:0007669"/>
    <property type="project" value="UniProtKB-KW"/>
</dbReference>
<comment type="caution">
    <text evidence="1">The sequence shown here is derived from an EMBL/GenBank/DDBJ whole genome shotgun (WGS) entry which is preliminary data.</text>
</comment>
<reference evidence="1 2" key="1">
    <citation type="submission" date="2023-07" db="EMBL/GenBank/DDBJ databases">
        <title>Genomic Encyclopedia of Type Strains, Phase IV (KMG-IV): sequencing the most valuable type-strain genomes for metagenomic binning, comparative biology and taxonomic classification.</title>
        <authorList>
            <person name="Goeker M."/>
        </authorList>
    </citation>
    <scope>NUCLEOTIDE SEQUENCE [LARGE SCALE GENOMIC DNA]</scope>
    <source>
        <strain evidence="1 2">DSM 102814</strain>
    </source>
</reference>
<protein>
    <submittedName>
        <fullName evidence="1">Lauroyl/myristoyl acyltransferase</fullName>
    </submittedName>
</protein>